<dbReference type="Proteomes" id="UP000228560">
    <property type="component" value="Unassembled WGS sequence"/>
</dbReference>
<reference evidence="6 7" key="2">
    <citation type="submission" date="2017-09" db="EMBL/GenBank/DDBJ databases">
        <title>Depth-based differentiation of microbial function through sediment-hosted aquifers and enrichment of novel symbionts in the deep terrestrial subsurface.</title>
        <authorList>
            <person name="Probst A.J."/>
            <person name="Ladd B."/>
            <person name="Jarett J.K."/>
            <person name="Geller-Mcgrath D.E."/>
            <person name="Sieber C.M."/>
            <person name="Emerson J.B."/>
            <person name="Anantharaman K."/>
            <person name="Thomas B.C."/>
            <person name="Malmstrom R."/>
            <person name="Stieglmeier M."/>
            <person name="Klingl A."/>
            <person name="Woyke T."/>
            <person name="Ryan C.M."/>
            <person name="Banfield J.F."/>
        </authorList>
    </citation>
    <scope>NUCLEOTIDE SEQUENCE [LARGE SCALE GENOMIC DNA]</scope>
    <source>
        <strain evidence="4">CG_4_9_14_3_um_filter_33_16</strain>
    </source>
</reference>
<dbReference type="InterPro" id="IPR014710">
    <property type="entry name" value="RmlC-like_jellyroll"/>
</dbReference>
<evidence type="ECO:0000313" key="3">
    <source>
        <dbReference type="EMBL" id="PIX34174.1"/>
    </source>
</evidence>
<feature type="domain" description="Cupin type-2" evidence="1">
    <location>
        <begin position="35"/>
        <end position="101"/>
    </location>
</feature>
<proteinExistence type="predicted"/>
<dbReference type="CDD" id="cd02238">
    <property type="entry name" value="cupin_KdgF"/>
    <property type="match status" value="1"/>
</dbReference>
<accession>A0A2M8CD91</accession>
<protein>
    <recommendedName>
        <fullName evidence="1">Cupin type-2 domain-containing protein</fullName>
    </recommendedName>
</protein>
<evidence type="ECO:0000259" key="1">
    <source>
        <dbReference type="Pfam" id="PF07883"/>
    </source>
</evidence>
<dbReference type="Pfam" id="PF07883">
    <property type="entry name" value="Cupin_2"/>
    <property type="match status" value="1"/>
</dbReference>
<organism evidence="2 5">
    <name type="scientific">Candidatus Infernicultor aquiphilus</name>
    <dbReference type="NCBI Taxonomy" id="1805029"/>
    <lineage>
        <taxon>Bacteria</taxon>
        <taxon>Pseudomonadati</taxon>
        <taxon>Atribacterota</taxon>
        <taxon>Candidatus Phoenicimicrobiia</taxon>
        <taxon>Candidatus Pheonicimicrobiales</taxon>
        <taxon>Candidatus Phoenicimicrobiaceae</taxon>
        <taxon>Candidatus Infernicultor</taxon>
    </lineage>
</organism>
<dbReference type="STRING" id="1805029.AUK42_06355"/>
<dbReference type="SUPFAM" id="SSF51182">
    <property type="entry name" value="RmlC-like cupins"/>
    <property type="match status" value="1"/>
</dbReference>
<evidence type="ECO:0000313" key="4">
    <source>
        <dbReference type="EMBL" id="PJB57033.1"/>
    </source>
</evidence>
<dbReference type="EMBL" id="PFIP01000098">
    <property type="protein sequence ID" value="PIX34174.1"/>
    <property type="molecule type" value="Genomic_DNA"/>
</dbReference>
<dbReference type="PANTHER" id="PTHR40112">
    <property type="entry name" value="H2HPP ISOMERASE"/>
    <property type="match status" value="1"/>
</dbReference>
<dbReference type="InterPro" id="IPR052535">
    <property type="entry name" value="Bacilysin_H2HPP_isomerase"/>
</dbReference>
<dbReference type="AlphaFoldDB" id="A0A1J5G859"/>
<evidence type="ECO:0000313" key="2">
    <source>
        <dbReference type="EMBL" id="OIP68411.1"/>
    </source>
</evidence>
<dbReference type="Proteomes" id="UP000182763">
    <property type="component" value="Unassembled WGS sequence"/>
</dbReference>
<dbReference type="EMBL" id="PFTV01000088">
    <property type="protein sequence ID" value="PJB57033.1"/>
    <property type="molecule type" value="Genomic_DNA"/>
</dbReference>
<evidence type="ECO:0000313" key="6">
    <source>
        <dbReference type="Proteomes" id="UP000228560"/>
    </source>
</evidence>
<comment type="caution">
    <text evidence="2">The sequence shown here is derived from an EMBL/GenBank/DDBJ whole genome shotgun (WGS) entry which is preliminary data.</text>
</comment>
<reference evidence="2 5" key="1">
    <citation type="journal article" date="2016" name="Environ. Microbiol.">
        <title>Genomic resolution of a cold subsurface aquifer community provides metabolic insights for novel microbes adapted to high CO concentrations.</title>
        <authorList>
            <person name="Probst A.J."/>
            <person name="Castelle C.J."/>
            <person name="Singh A."/>
            <person name="Brown C.T."/>
            <person name="Anantharaman K."/>
            <person name="Sharon I."/>
            <person name="Hug L.A."/>
            <person name="Burstein D."/>
            <person name="Emerson J.B."/>
            <person name="Thomas B.C."/>
            <person name="Banfield J.F."/>
        </authorList>
    </citation>
    <scope>NUCLEOTIDE SEQUENCE [LARGE SCALE GENOMIC DNA]</scope>
    <source>
        <strain evidence="2">CG2_30_33_13</strain>
    </source>
</reference>
<dbReference type="Gene3D" id="2.60.120.10">
    <property type="entry name" value="Jelly Rolls"/>
    <property type="match status" value="1"/>
</dbReference>
<gene>
    <name evidence="2" type="ORF">AUK42_06355</name>
    <name evidence="4" type="ORF">CO097_03705</name>
    <name evidence="3" type="ORF">COZ58_04905</name>
</gene>
<dbReference type="EMBL" id="MNYY01000123">
    <property type="protein sequence ID" value="OIP68411.1"/>
    <property type="molecule type" value="Genomic_DNA"/>
</dbReference>
<dbReference type="Proteomes" id="UP000231493">
    <property type="component" value="Unassembled WGS sequence"/>
</dbReference>
<reference evidence="3" key="3">
    <citation type="submission" date="2017-09" db="EMBL/GenBank/DDBJ databases">
        <title>Depth-based differentiation of microbial function through sediment-hosted aquifers and enrichment of novel symbionts in the deep terrestrial subsurface.</title>
        <authorList>
            <person name="Probst A.J."/>
            <person name="Ladd B."/>
            <person name="Jarett J.K."/>
            <person name="Geller-Mcgrath D.E."/>
            <person name="Sieber C.M.K."/>
            <person name="Emerson J.B."/>
            <person name="Anantharaman K."/>
            <person name="Thomas B.C."/>
            <person name="Malmstrom R."/>
            <person name="Stieglmeier M."/>
            <person name="Klingl A."/>
            <person name="Woyke T."/>
            <person name="Ryan C.M."/>
            <person name="Banfield J.F."/>
        </authorList>
    </citation>
    <scope>NUCLEOTIDE SEQUENCE</scope>
    <source>
        <strain evidence="3">CG_4_8_14_3_um_filter_34_18</strain>
    </source>
</reference>
<dbReference type="InterPro" id="IPR011051">
    <property type="entry name" value="RmlC_Cupin_sf"/>
</dbReference>
<evidence type="ECO:0000313" key="7">
    <source>
        <dbReference type="Proteomes" id="UP000231493"/>
    </source>
</evidence>
<evidence type="ECO:0000313" key="5">
    <source>
        <dbReference type="Proteomes" id="UP000182763"/>
    </source>
</evidence>
<accession>A0A1J5G859</accession>
<dbReference type="InterPro" id="IPR013096">
    <property type="entry name" value="Cupin_2"/>
</dbReference>
<sequence>MKEVNFYKIKDLKPKEVINGSTIKTVANEHTMFTYFEFGPNPMMPKHKHPHEQISLVLQGSVKMTVGEQAKTLKVMEGVVIPPNIEHGAIALESDTKVLDVWYPLRKDYL</sequence>
<dbReference type="PANTHER" id="PTHR40112:SF1">
    <property type="entry name" value="H2HPP ISOMERASE"/>
    <property type="match status" value="1"/>
</dbReference>
<name>A0A1J5G859_9BACT</name>
<accession>A0A2M7K7P8</accession>